<gene>
    <name evidence="1" type="ORF">PSON_ATCC_30995.1.T0880194</name>
</gene>
<keyword evidence="2" id="KW-1185">Reference proteome</keyword>
<sequence>MLHQVNLREMDYQHFTNQKIWMFCFNYQCWHSYS</sequence>
<accession>A0A8S1PW28</accession>
<organism evidence="1 2">
    <name type="scientific">Paramecium sonneborni</name>
    <dbReference type="NCBI Taxonomy" id="65129"/>
    <lineage>
        <taxon>Eukaryota</taxon>
        <taxon>Sar</taxon>
        <taxon>Alveolata</taxon>
        <taxon>Ciliophora</taxon>
        <taxon>Intramacronucleata</taxon>
        <taxon>Oligohymenophorea</taxon>
        <taxon>Peniculida</taxon>
        <taxon>Parameciidae</taxon>
        <taxon>Paramecium</taxon>
    </lineage>
</organism>
<reference evidence="1" key="1">
    <citation type="submission" date="2021-01" db="EMBL/GenBank/DDBJ databases">
        <authorList>
            <consortium name="Genoscope - CEA"/>
            <person name="William W."/>
        </authorList>
    </citation>
    <scope>NUCLEOTIDE SEQUENCE</scope>
</reference>
<evidence type="ECO:0000313" key="2">
    <source>
        <dbReference type="Proteomes" id="UP000692954"/>
    </source>
</evidence>
<dbReference type="AlphaFoldDB" id="A0A8S1PW28"/>
<proteinExistence type="predicted"/>
<evidence type="ECO:0000313" key="1">
    <source>
        <dbReference type="EMBL" id="CAD8107251.1"/>
    </source>
</evidence>
<dbReference type="EMBL" id="CAJJDN010000088">
    <property type="protein sequence ID" value="CAD8107251.1"/>
    <property type="molecule type" value="Genomic_DNA"/>
</dbReference>
<dbReference type="Proteomes" id="UP000692954">
    <property type="component" value="Unassembled WGS sequence"/>
</dbReference>
<comment type="caution">
    <text evidence="1">The sequence shown here is derived from an EMBL/GenBank/DDBJ whole genome shotgun (WGS) entry which is preliminary data.</text>
</comment>
<name>A0A8S1PW28_9CILI</name>
<protein>
    <submittedName>
        <fullName evidence="1">Uncharacterized protein</fullName>
    </submittedName>
</protein>